<dbReference type="Gene3D" id="1.20.1560.10">
    <property type="entry name" value="ABC transporter type 1, transmembrane domain"/>
    <property type="match status" value="1"/>
</dbReference>
<evidence type="ECO:0000256" key="1">
    <source>
        <dbReference type="ARBA" id="ARBA00004651"/>
    </source>
</evidence>
<dbReference type="InterPro" id="IPR027417">
    <property type="entry name" value="P-loop_NTPase"/>
</dbReference>
<feature type="transmembrane region" description="Helical" evidence="7">
    <location>
        <begin position="154"/>
        <end position="179"/>
    </location>
</feature>
<evidence type="ECO:0000259" key="9">
    <source>
        <dbReference type="PROSITE" id="PS50929"/>
    </source>
</evidence>
<dbReference type="PROSITE" id="PS50893">
    <property type="entry name" value="ABC_TRANSPORTER_2"/>
    <property type="match status" value="1"/>
</dbReference>
<evidence type="ECO:0000256" key="6">
    <source>
        <dbReference type="ARBA" id="ARBA00023136"/>
    </source>
</evidence>
<keyword evidence="6 7" id="KW-0472">Membrane</keyword>
<dbReference type="PANTHER" id="PTHR24221:SF276">
    <property type="entry name" value="ABC TRANSPORTER, ATP-BINDING_PERMEASE PROTEIN"/>
    <property type="match status" value="1"/>
</dbReference>
<sequence length="586" mass="64853">MIKLLKRLKMAEWVQVFASLIFIVAQVWLDLRLPDYMSEITKLTQIPGGEIADIWRAGAKMLICALGSVVSATAVGFFAARIAASFSQRIRSLLFSKVDSFSMEEINRFSTDSLITRSTNDITQVQMLITMGLQMLIKAPIMAAWAITKIAGKGYAWTVETGITVGIMVAVIGTVMMFIMPKFKKMQVLTDNLNRVTRENLTGLRVVRAYNAENFQEEKFEEANEELTATQLYTNRGMAIMQPIMGALMSGLSLTIYWTGAYFINGAQAMDRLTLFSNMVVFSSYAVQVIMSFMMMVMIFILLPRAAVSAKRINEVLETKPAIIDGHKENGEKELEGTVEFKNVSFRYPGAADYILENVSFSGGKGETVAFIGSTGSGKSTLISLIPRFYDATDGEILVDGVNVKDYTQEALHNKIGYVPQKAVMFRGTVSSNVAFGDNGKEKPLPEEIHSAVRTAQGSEFVEKMEKQYDSEIAQGGTNISGGQKQRLAIARAVSRKPEIYIFDDSFSALDYKTDRVLRTALKKESKGATSLIVAQRIGTIMDADQIIVLDEGKVVGKGTHRELLQTCEVYKEIAMSQLSQEELIS</sequence>
<feature type="transmembrane region" description="Helical" evidence="7">
    <location>
        <begin position="127"/>
        <end position="148"/>
    </location>
</feature>
<comment type="subcellular location">
    <subcellularLocation>
        <location evidence="1">Cell membrane</location>
        <topology evidence="1">Multi-pass membrane protein</topology>
    </subcellularLocation>
</comment>
<dbReference type="EMBL" id="JAWONS010000011">
    <property type="protein sequence ID" value="MDW2796061.1"/>
    <property type="molecule type" value="Genomic_DNA"/>
</dbReference>
<dbReference type="InterPro" id="IPR039421">
    <property type="entry name" value="Type_1_exporter"/>
</dbReference>
<keyword evidence="2 7" id="KW-0812">Transmembrane</keyword>
<evidence type="ECO:0000256" key="4">
    <source>
        <dbReference type="ARBA" id="ARBA00022840"/>
    </source>
</evidence>
<keyword evidence="11" id="KW-1185">Reference proteome</keyword>
<dbReference type="PROSITE" id="PS00211">
    <property type="entry name" value="ABC_TRANSPORTER_1"/>
    <property type="match status" value="1"/>
</dbReference>
<evidence type="ECO:0000256" key="5">
    <source>
        <dbReference type="ARBA" id="ARBA00022989"/>
    </source>
</evidence>
<feature type="transmembrane region" description="Helical" evidence="7">
    <location>
        <begin position="12"/>
        <end position="29"/>
    </location>
</feature>
<evidence type="ECO:0000313" key="11">
    <source>
        <dbReference type="Proteomes" id="UP001276854"/>
    </source>
</evidence>
<evidence type="ECO:0000259" key="8">
    <source>
        <dbReference type="PROSITE" id="PS50893"/>
    </source>
</evidence>
<feature type="transmembrane region" description="Helical" evidence="7">
    <location>
        <begin position="285"/>
        <end position="303"/>
    </location>
</feature>
<dbReference type="Pfam" id="PF00664">
    <property type="entry name" value="ABC_membrane"/>
    <property type="match status" value="1"/>
</dbReference>
<gene>
    <name evidence="10" type="ORF">RZO55_00480</name>
</gene>
<dbReference type="InterPro" id="IPR036640">
    <property type="entry name" value="ABC1_TM_sf"/>
</dbReference>
<dbReference type="Proteomes" id="UP001276854">
    <property type="component" value="Unassembled WGS sequence"/>
</dbReference>
<dbReference type="GO" id="GO:0005524">
    <property type="term" value="F:ATP binding"/>
    <property type="evidence" value="ECO:0007669"/>
    <property type="project" value="UniProtKB-KW"/>
</dbReference>
<dbReference type="Gene3D" id="3.40.50.300">
    <property type="entry name" value="P-loop containing nucleotide triphosphate hydrolases"/>
    <property type="match status" value="1"/>
</dbReference>
<name>A0ABU4GEM1_9CLOT</name>
<dbReference type="CDD" id="cd18548">
    <property type="entry name" value="ABC_6TM_Tm287_like"/>
    <property type="match status" value="1"/>
</dbReference>
<dbReference type="RefSeq" id="WP_318062340.1">
    <property type="nucleotide sequence ID" value="NZ_JAWONS010000011.1"/>
</dbReference>
<dbReference type="InterPro" id="IPR003593">
    <property type="entry name" value="AAA+_ATPase"/>
</dbReference>
<dbReference type="InterPro" id="IPR003439">
    <property type="entry name" value="ABC_transporter-like_ATP-bd"/>
</dbReference>
<dbReference type="PANTHER" id="PTHR24221">
    <property type="entry name" value="ATP-BINDING CASSETTE SUB-FAMILY B"/>
    <property type="match status" value="1"/>
</dbReference>
<keyword evidence="3" id="KW-0547">Nucleotide-binding</keyword>
<organism evidence="10 11">
    <name type="scientific">Clostridium boliviensis</name>
    <dbReference type="NCBI Taxonomy" id="318465"/>
    <lineage>
        <taxon>Bacteria</taxon>
        <taxon>Bacillati</taxon>
        <taxon>Bacillota</taxon>
        <taxon>Clostridia</taxon>
        <taxon>Eubacteriales</taxon>
        <taxon>Clostridiaceae</taxon>
        <taxon>Clostridium</taxon>
    </lineage>
</organism>
<keyword evidence="5 7" id="KW-1133">Transmembrane helix</keyword>
<feature type="transmembrane region" description="Helical" evidence="7">
    <location>
        <begin position="59"/>
        <end position="84"/>
    </location>
</feature>
<dbReference type="Pfam" id="PF00005">
    <property type="entry name" value="ABC_tran"/>
    <property type="match status" value="1"/>
</dbReference>
<proteinExistence type="predicted"/>
<dbReference type="SUPFAM" id="SSF52540">
    <property type="entry name" value="P-loop containing nucleoside triphosphate hydrolases"/>
    <property type="match status" value="1"/>
</dbReference>
<feature type="transmembrane region" description="Helical" evidence="7">
    <location>
        <begin position="244"/>
        <end position="265"/>
    </location>
</feature>
<keyword evidence="4 10" id="KW-0067">ATP-binding</keyword>
<evidence type="ECO:0000256" key="3">
    <source>
        <dbReference type="ARBA" id="ARBA00022741"/>
    </source>
</evidence>
<protein>
    <submittedName>
        <fullName evidence="10">ABC transporter ATP-binding protein</fullName>
    </submittedName>
</protein>
<comment type="caution">
    <text evidence="10">The sequence shown here is derived from an EMBL/GenBank/DDBJ whole genome shotgun (WGS) entry which is preliminary data.</text>
</comment>
<dbReference type="InterPro" id="IPR011527">
    <property type="entry name" value="ABC1_TM_dom"/>
</dbReference>
<dbReference type="PROSITE" id="PS50929">
    <property type="entry name" value="ABC_TM1F"/>
    <property type="match status" value="1"/>
</dbReference>
<evidence type="ECO:0000313" key="10">
    <source>
        <dbReference type="EMBL" id="MDW2796061.1"/>
    </source>
</evidence>
<feature type="domain" description="ABC transporter" evidence="8">
    <location>
        <begin position="339"/>
        <end position="577"/>
    </location>
</feature>
<dbReference type="SMART" id="SM00382">
    <property type="entry name" value="AAA"/>
    <property type="match status" value="1"/>
</dbReference>
<evidence type="ECO:0000256" key="7">
    <source>
        <dbReference type="SAM" id="Phobius"/>
    </source>
</evidence>
<reference evidence="10 11" key="1">
    <citation type="submission" date="2023-10" db="EMBL/GenBank/DDBJ databases">
        <title>A novel Glycoside Hydrolase 43-Like Enzyme from Clostrdium boliviensis is an Endo-xylanase, and a Candidate for Xylooligosaccharides Production from Different Xylan Substrates.</title>
        <authorList>
            <person name="Alvarez M.T."/>
            <person name="Rocabado-Villegas L.R."/>
            <person name="Salas-Veizaga D.M."/>
            <person name="Linares-Pasten J.A."/>
            <person name="Gudmundsdottir E.E."/>
            <person name="Hreggvidsson G.O."/>
            <person name="Adlercreutz P."/>
            <person name="Nordberg Karlsson E."/>
        </authorList>
    </citation>
    <scope>NUCLEOTIDE SEQUENCE [LARGE SCALE GENOMIC DNA]</scope>
    <source>
        <strain evidence="10 11">E-1</strain>
    </source>
</reference>
<dbReference type="SUPFAM" id="SSF90123">
    <property type="entry name" value="ABC transporter transmembrane region"/>
    <property type="match status" value="1"/>
</dbReference>
<accession>A0ABU4GEM1</accession>
<feature type="domain" description="ABC transmembrane type-1" evidence="9">
    <location>
        <begin position="17"/>
        <end position="305"/>
    </location>
</feature>
<evidence type="ECO:0000256" key="2">
    <source>
        <dbReference type="ARBA" id="ARBA00022692"/>
    </source>
</evidence>
<dbReference type="InterPro" id="IPR017871">
    <property type="entry name" value="ABC_transporter-like_CS"/>
</dbReference>